<name>A0A6C0F9F1_9ZZZZ</name>
<accession>A0A6C0F9F1</accession>
<reference evidence="1" key="1">
    <citation type="journal article" date="2020" name="Nature">
        <title>Giant virus diversity and host interactions through global metagenomics.</title>
        <authorList>
            <person name="Schulz F."/>
            <person name="Roux S."/>
            <person name="Paez-Espino D."/>
            <person name="Jungbluth S."/>
            <person name="Walsh D.A."/>
            <person name="Denef V.J."/>
            <person name="McMahon K.D."/>
            <person name="Konstantinidis K.T."/>
            <person name="Eloe-Fadrosh E.A."/>
            <person name="Kyrpides N.C."/>
            <person name="Woyke T."/>
        </authorList>
    </citation>
    <scope>NUCLEOTIDE SEQUENCE</scope>
    <source>
        <strain evidence="1">GVMAG-S-ERX556101-89</strain>
    </source>
</reference>
<proteinExistence type="predicted"/>
<dbReference type="EMBL" id="MN738830">
    <property type="protein sequence ID" value="QHT38477.1"/>
    <property type="molecule type" value="Genomic_DNA"/>
</dbReference>
<sequence>MKKQNKENLRRTLLQIMRPYAKFIVKIQDGIYLKTRFGVQKLRDDKSGLYLKNANKKKLYLHRWNKTYIRYSRFGMHWSHTQPSPVDRGVSIPMDQDARDQVAIHSNQLLPAQEERGEDAEMLPAQERGESWQLRAAQERGESWQLRAAQERGEDTEMLEAEEERGEDAEILAEERGENAEMLAAEEEDFLAASGENYYNVFLNLSKMLFRQDSIDPTHQKITDNMKILIDTLYYGFTHIYGLDKYILSRLHQEDIAFLRQTYMENMTAANKMGTSFGSSKKEQTKEMKKKKDEIINDSFLRELDSDLFDELRNKTLGRNAILKLENRNREVINLESDSVQHMFARYDKFASDREADISVDKEQHKKWRKKIISEGIDFENTSGLAARLGWENTFKQNNIKGWRTNSWDLLRKDGDPVREGERLTAHEKKLLKQKCRCTLCGCFMYVETGNPFCETMIQLEHQIPKSGATELYLMMMWWHTRLNGTFVPNNRRKYTEFVFFKNIGGVLATIPSIFMYCCTLCNQIKSDMKPLVLVVGEGDTAIGPNRTCLENFNHGLKNNFLNFFAPNEIDVIPDDSEGSWRNCGLARKTSCAAIWVIQFILTYSFDLRELGDIANDPFALIRDLRVNELMNTIRNVGFYQDLGGLTFDSNDIETINTYYDNALNKPEQIRRERFFGRHVGPSIRSHQDGRVIEQGDQYKTLADKYIGINAVLLYILKNMLQPK</sequence>
<protein>
    <submittedName>
        <fullName evidence="1">Uncharacterized protein</fullName>
    </submittedName>
</protein>
<organism evidence="1">
    <name type="scientific">viral metagenome</name>
    <dbReference type="NCBI Taxonomy" id="1070528"/>
    <lineage>
        <taxon>unclassified sequences</taxon>
        <taxon>metagenomes</taxon>
        <taxon>organismal metagenomes</taxon>
    </lineage>
</organism>
<dbReference type="AlphaFoldDB" id="A0A6C0F9F1"/>
<evidence type="ECO:0000313" key="1">
    <source>
        <dbReference type="EMBL" id="QHT38477.1"/>
    </source>
</evidence>